<dbReference type="PANTHER" id="PTHR21600">
    <property type="entry name" value="MITOCHONDRIAL RNA PSEUDOURIDINE SYNTHASE"/>
    <property type="match status" value="1"/>
</dbReference>
<dbReference type="InterPro" id="IPR006145">
    <property type="entry name" value="PsdUridine_synth_RsuA/RluA"/>
</dbReference>
<evidence type="ECO:0000313" key="3">
    <source>
        <dbReference type="Proteomes" id="UP000501346"/>
    </source>
</evidence>
<dbReference type="InterPro" id="IPR006224">
    <property type="entry name" value="PsdUridine_synth_RluA-like_CS"/>
</dbReference>
<dbReference type="OrthoDB" id="424794at2759"/>
<proteinExistence type="predicted"/>
<dbReference type="PANTHER" id="PTHR21600:SF42">
    <property type="entry name" value="TRNA PSEUDOURIDINE(31) SYNTHASE"/>
    <property type="match status" value="1"/>
</dbReference>
<keyword evidence="3" id="KW-1185">Reference proteome</keyword>
<dbReference type="Proteomes" id="UP000501346">
    <property type="component" value="Chromosome ScVII"/>
</dbReference>
<reference evidence="2 3" key="1">
    <citation type="journal article" date="2019" name="BMC Genomics">
        <title>Chromosome level assembly and comparative genome analysis confirm lager-brewing yeasts originated from a single hybridization.</title>
        <authorList>
            <person name="Salazar A.N."/>
            <person name="Gorter de Vries A.R."/>
            <person name="van den Broek M."/>
            <person name="Brouwers N."/>
            <person name="de la Torre Cortes P."/>
            <person name="Kuijpers N.G.A."/>
            <person name="Daran J.G."/>
            <person name="Abeel T."/>
        </authorList>
    </citation>
    <scope>NUCLEOTIDE SEQUENCE [LARGE SCALE GENOMIC DNA]</scope>
    <source>
        <strain evidence="2 3">CBS 1483</strain>
    </source>
</reference>
<dbReference type="EMBL" id="CP048988">
    <property type="protein sequence ID" value="QID79695.1"/>
    <property type="molecule type" value="Genomic_DNA"/>
</dbReference>
<dbReference type="GO" id="GO:0009982">
    <property type="term" value="F:pseudouridine synthase activity"/>
    <property type="evidence" value="ECO:0007669"/>
    <property type="project" value="InterPro"/>
</dbReference>
<evidence type="ECO:0000259" key="1">
    <source>
        <dbReference type="Pfam" id="PF00849"/>
    </source>
</evidence>
<dbReference type="SUPFAM" id="SSF55120">
    <property type="entry name" value="Pseudouridine synthase"/>
    <property type="match status" value="1"/>
</dbReference>
<dbReference type="GO" id="GO:0003723">
    <property type="term" value="F:RNA binding"/>
    <property type="evidence" value="ECO:0007669"/>
    <property type="project" value="InterPro"/>
</dbReference>
<protein>
    <submittedName>
        <fullName evidence="2">Pseudouridine synthase pus6</fullName>
    </submittedName>
</protein>
<accession>A0A6C1DS41</accession>
<dbReference type="InterPro" id="IPR050188">
    <property type="entry name" value="RluA_PseudoU_synthase"/>
</dbReference>
<feature type="domain" description="Pseudouridine synthase RsuA/RluA-like" evidence="1">
    <location>
        <begin position="128"/>
        <end position="292"/>
    </location>
</feature>
<organism evidence="2 3">
    <name type="scientific">Saccharomyces pastorianus</name>
    <name type="common">Lager yeast</name>
    <name type="synonym">Saccharomyces cerevisiae x Saccharomyces eubayanus</name>
    <dbReference type="NCBI Taxonomy" id="27292"/>
    <lineage>
        <taxon>Eukaryota</taxon>
        <taxon>Fungi</taxon>
        <taxon>Dikarya</taxon>
        <taxon>Ascomycota</taxon>
        <taxon>Saccharomycotina</taxon>
        <taxon>Saccharomycetes</taxon>
        <taxon>Saccharomycetales</taxon>
        <taxon>Saccharomycetaceae</taxon>
        <taxon>Saccharomyces</taxon>
    </lineage>
</organism>
<evidence type="ECO:0000313" key="2">
    <source>
        <dbReference type="EMBL" id="QID79695.1"/>
    </source>
</evidence>
<dbReference type="AlphaFoldDB" id="A0A6C1DS41"/>
<dbReference type="Gene3D" id="3.30.2350.10">
    <property type="entry name" value="Pseudouridine synthase"/>
    <property type="match status" value="1"/>
</dbReference>
<dbReference type="InterPro" id="IPR020103">
    <property type="entry name" value="PsdUridine_synth_cat_dom_sf"/>
</dbReference>
<dbReference type="GO" id="GO:0000455">
    <property type="term" value="P:enzyme-directed rRNA pseudouridine synthesis"/>
    <property type="evidence" value="ECO:0007669"/>
    <property type="project" value="TreeGrafter"/>
</dbReference>
<name>A0A6C1DS41_SACPS</name>
<dbReference type="Pfam" id="PF00849">
    <property type="entry name" value="PseudoU_synth_2"/>
    <property type="match status" value="1"/>
</dbReference>
<gene>
    <name evidence="2" type="primary">PUS6_1</name>
    <name evidence="2" type="ORF">GRS66_001983</name>
</gene>
<sequence>MSTLKVIEVYTQNGLRKVRPYYNRRSAFVKGRWLGKLLIDVLVSEFKLRPRAYYLDQIRKGTYRLIRDGVPLVPDHLMTTIIKNHDVLETTTHKHEPPVKQWCSQEVEAEDLPGRIAGFNIVFENESILVIDKPSGIPVHPTGQFYQNTITELLKLHGVDALPCYRLDKITSGLLILAKNSQSAGEIQKSIRSRDMIKIYLARVKGRFPHSELILDNESAAETTFEDTSKVTVEMTPIYSIDPKRQFPVGLSASKDAITKFYPIRYFSHADETVVACKPITGRTHQIRIHLARLGHPIVNDSVYCSHITKYPERLKFITQFPRWEDQQDLDAEELKVRFQKFVDETKNNCRTMETFCPECHTVDLRDPVLSDLELWLHAWKYEEINGKFKFKTDLPKWAQLDNS</sequence>
<dbReference type="CDD" id="cd02557">
    <property type="entry name" value="PseudoU_synth_ScRIB2"/>
    <property type="match status" value="1"/>
</dbReference>
<dbReference type="PROSITE" id="PS01129">
    <property type="entry name" value="PSI_RLU"/>
    <property type="match status" value="1"/>
</dbReference>